<name>A0A443S021_9ACAR</name>
<protein>
    <submittedName>
        <fullName evidence="1">Beat protein-like protein</fullName>
    </submittedName>
</protein>
<accession>A0A443S021</accession>
<dbReference type="EMBL" id="NCKV01014888">
    <property type="protein sequence ID" value="RWS20889.1"/>
    <property type="molecule type" value="Genomic_DNA"/>
</dbReference>
<comment type="caution">
    <text evidence="1">The sequence shown here is derived from an EMBL/GenBank/DDBJ whole genome shotgun (WGS) entry which is preliminary data.</text>
</comment>
<dbReference type="PANTHER" id="PTHR21261:SF15">
    <property type="entry name" value="BEATEN PATH IIIA, ISOFORM D-RELATED"/>
    <property type="match status" value="1"/>
</dbReference>
<proteinExistence type="predicted"/>
<dbReference type="AlphaFoldDB" id="A0A443S021"/>
<evidence type="ECO:0000313" key="2">
    <source>
        <dbReference type="Proteomes" id="UP000288716"/>
    </source>
</evidence>
<dbReference type="VEuPathDB" id="VectorBase:LDEU011151"/>
<dbReference type="OrthoDB" id="6492326at2759"/>
<gene>
    <name evidence="1" type="ORF">B4U80_09457</name>
</gene>
<keyword evidence="2" id="KW-1185">Reference proteome</keyword>
<dbReference type="PANTHER" id="PTHR21261">
    <property type="entry name" value="BEAT PROTEIN"/>
    <property type="match status" value="1"/>
</dbReference>
<dbReference type="Proteomes" id="UP000288716">
    <property type="component" value="Unassembled WGS sequence"/>
</dbReference>
<reference evidence="1 2" key="1">
    <citation type="journal article" date="2018" name="Gigascience">
        <title>Genomes of trombidid mites reveal novel predicted allergens and laterally-transferred genes associated with secondary metabolism.</title>
        <authorList>
            <person name="Dong X."/>
            <person name="Chaisiri K."/>
            <person name="Xia D."/>
            <person name="Armstrong S.D."/>
            <person name="Fang Y."/>
            <person name="Donnelly M.J."/>
            <person name="Kadowaki T."/>
            <person name="McGarry J.W."/>
            <person name="Darby A.C."/>
            <person name="Makepeace B.L."/>
        </authorList>
    </citation>
    <scope>NUCLEOTIDE SEQUENCE [LARGE SCALE GENOMIC DNA]</scope>
    <source>
        <strain evidence="1">UoL-UT</strain>
    </source>
</reference>
<sequence>MHLDLPKEDPLIEGTRSEYHIGDTINVSCKAGPSKPAAQLMWFINDTPAPEVYLRELLEDTPIRTMYAENGIDNLKTSYLYLKFTADRYHFVNAMIKLRCTAVISQVFSRHQEVIARDEDKVRQSKTANYESDAPIITGVKQKYSVGDLVNATCTSRRSKPGAYLVWYINDVEVSKISMKI</sequence>
<organism evidence="1 2">
    <name type="scientific">Leptotrombidium deliense</name>
    <dbReference type="NCBI Taxonomy" id="299467"/>
    <lineage>
        <taxon>Eukaryota</taxon>
        <taxon>Metazoa</taxon>
        <taxon>Ecdysozoa</taxon>
        <taxon>Arthropoda</taxon>
        <taxon>Chelicerata</taxon>
        <taxon>Arachnida</taxon>
        <taxon>Acari</taxon>
        <taxon>Acariformes</taxon>
        <taxon>Trombidiformes</taxon>
        <taxon>Prostigmata</taxon>
        <taxon>Anystina</taxon>
        <taxon>Parasitengona</taxon>
        <taxon>Trombiculoidea</taxon>
        <taxon>Trombiculidae</taxon>
        <taxon>Leptotrombidium</taxon>
    </lineage>
</organism>
<dbReference type="InterPro" id="IPR013783">
    <property type="entry name" value="Ig-like_fold"/>
</dbReference>
<dbReference type="Gene3D" id="2.60.40.10">
    <property type="entry name" value="Immunoglobulins"/>
    <property type="match status" value="1"/>
</dbReference>
<dbReference type="STRING" id="299467.A0A443S021"/>
<evidence type="ECO:0000313" key="1">
    <source>
        <dbReference type="EMBL" id="RWS20889.1"/>
    </source>
</evidence>